<comment type="caution">
    <text evidence="4">The sequence shown here is derived from an EMBL/GenBank/DDBJ whole genome shotgun (WGS) entry which is preliminary data.</text>
</comment>
<protein>
    <submittedName>
        <fullName evidence="4">Glutathione-regulated potassium-efflux system ancillary protein KefF</fullName>
        <ecNumber evidence="4">1.6.5.2</ecNumber>
    </submittedName>
</protein>
<keyword evidence="5" id="KW-1185">Reference proteome</keyword>
<dbReference type="Gene3D" id="3.40.50.360">
    <property type="match status" value="1"/>
</dbReference>
<evidence type="ECO:0000313" key="4">
    <source>
        <dbReference type="EMBL" id="VZO36242.1"/>
    </source>
</evidence>
<dbReference type="Pfam" id="PF02525">
    <property type="entry name" value="Flavodoxin_2"/>
    <property type="match status" value="1"/>
</dbReference>
<dbReference type="AlphaFoldDB" id="A0A7M4DH49"/>
<dbReference type="InterPro" id="IPR029039">
    <property type="entry name" value="Flavoprotein-like_sf"/>
</dbReference>
<evidence type="ECO:0000256" key="1">
    <source>
        <dbReference type="ARBA" id="ARBA00006252"/>
    </source>
</evidence>
<evidence type="ECO:0000313" key="5">
    <source>
        <dbReference type="Proteomes" id="UP000419743"/>
    </source>
</evidence>
<dbReference type="GO" id="GO:0005829">
    <property type="term" value="C:cytosol"/>
    <property type="evidence" value="ECO:0007669"/>
    <property type="project" value="TreeGrafter"/>
</dbReference>
<dbReference type="PANTHER" id="PTHR10204:SF34">
    <property type="entry name" value="NAD(P)H DEHYDROGENASE [QUINONE] 1 ISOFORM 1"/>
    <property type="match status" value="1"/>
</dbReference>
<keyword evidence="2 4" id="KW-0560">Oxidoreductase</keyword>
<gene>
    <name evidence="4" type="primary">kefF</name>
    <name evidence="4" type="ORF">HALOF300_01446</name>
</gene>
<sequence length="254" mass="27751">MNVLWVLAHPEQRSLAGALHADGVATLRAAGHTVEVDDLYAMKWKAVLDAEDYPEVEPASVLEASGEAYARGRLSPDILAEHEKIARADAIVLQFPLWWFGMPAILKGWFDRVFVRGYAYDMPDPDRPGHTMRYGRGNLAGRRALVVVTTGAGAEPFGPRGIHGDLDEVLFPLLHGTLWYAGIAALPPVAIHGTSAYGESEHAAAIELLRARLGDLATTEPIPYRLQGPDDYDRDLALHPELAPGRTGLSVHRR</sequence>
<dbReference type="EMBL" id="CACRYJ010000018">
    <property type="protein sequence ID" value="VZO36242.1"/>
    <property type="molecule type" value="Genomic_DNA"/>
</dbReference>
<dbReference type="PANTHER" id="PTHR10204">
    <property type="entry name" value="NAD P H OXIDOREDUCTASE-RELATED"/>
    <property type="match status" value="1"/>
</dbReference>
<dbReference type="Proteomes" id="UP000419743">
    <property type="component" value="Unassembled WGS sequence"/>
</dbReference>
<evidence type="ECO:0000256" key="2">
    <source>
        <dbReference type="ARBA" id="ARBA00023002"/>
    </source>
</evidence>
<reference evidence="4 5" key="1">
    <citation type="submission" date="2019-11" db="EMBL/GenBank/DDBJ databases">
        <authorList>
            <person name="Criscuolo A."/>
        </authorList>
    </citation>
    <scope>NUCLEOTIDE SEQUENCE [LARGE SCALE GENOMIC DNA]</scope>
    <source>
        <strain evidence="4">CIP111667</strain>
    </source>
</reference>
<dbReference type="InterPro" id="IPR003680">
    <property type="entry name" value="Flavodoxin_fold"/>
</dbReference>
<comment type="similarity">
    <text evidence="1">Belongs to the NAD(P)H dehydrogenase (quinone) family.</text>
</comment>
<name>A0A7M4DH49_9MICO</name>
<dbReference type="EC" id="1.6.5.2" evidence="4"/>
<organism evidence="4 5">
    <name type="scientific">Occultella aeris</name>
    <dbReference type="NCBI Taxonomy" id="2761496"/>
    <lineage>
        <taxon>Bacteria</taxon>
        <taxon>Bacillati</taxon>
        <taxon>Actinomycetota</taxon>
        <taxon>Actinomycetes</taxon>
        <taxon>Micrococcales</taxon>
        <taxon>Ruaniaceae</taxon>
        <taxon>Occultella</taxon>
    </lineage>
</organism>
<evidence type="ECO:0000259" key="3">
    <source>
        <dbReference type="Pfam" id="PF02525"/>
    </source>
</evidence>
<dbReference type="InterPro" id="IPR051545">
    <property type="entry name" value="NAD(P)H_dehydrogenase_qn"/>
</dbReference>
<proteinExistence type="inferred from homology"/>
<dbReference type="GO" id="GO:0003955">
    <property type="term" value="F:NAD(P)H dehydrogenase (quinone) activity"/>
    <property type="evidence" value="ECO:0007669"/>
    <property type="project" value="UniProtKB-EC"/>
</dbReference>
<feature type="domain" description="Flavodoxin-like fold" evidence="3">
    <location>
        <begin position="1"/>
        <end position="212"/>
    </location>
</feature>
<dbReference type="RefSeq" id="WP_156740273.1">
    <property type="nucleotide sequence ID" value="NZ_CACRYJ010000018.1"/>
</dbReference>
<accession>A0A7M4DH49</accession>
<dbReference type="SUPFAM" id="SSF52218">
    <property type="entry name" value="Flavoproteins"/>
    <property type="match status" value="1"/>
</dbReference>